<dbReference type="AlphaFoldDB" id="X0T0T8"/>
<name>X0T0T8_9ZZZZ</name>
<evidence type="ECO:0000313" key="1">
    <source>
        <dbReference type="EMBL" id="GAF81797.1"/>
    </source>
</evidence>
<sequence>MAKIFDVSAYPTVSPAGSDLLIGTDVNDSNKTVTFKVSDIVGGGGVAQDLTSVLIVGNSAANDITLTGSGILTAVDVFPTVISAGTQGSHGTAGQVLTSTGVGIAWDVVSGGAQTWDDVVGLGNTVSNQNIALQDGGFQITQPGLAAANFSGDSLTNLNWSGPVNIGSANNVNVGDYNLVNSTNLKIAQTTAIEIDDGTTTPPATPVYSTGSAGQMIVSTNTGVKWSSGPTNTPHTLQQVLTQGNSSTDVGLQFTGTSTSTFTKDVTFDFAGFVNITGNGDTGVSSSQGILKITSGALDIEGDFAELRLKGIAGTSGQVLLSQGIGATPIWSNAQIAPTLQNVLDNSAGVAATGA</sequence>
<proteinExistence type="predicted"/>
<feature type="non-terminal residue" evidence="1">
    <location>
        <position position="355"/>
    </location>
</feature>
<reference evidence="1" key="1">
    <citation type="journal article" date="2014" name="Front. Microbiol.">
        <title>High frequency of phylogenetically diverse reductive dehalogenase-homologous genes in deep subseafloor sedimentary metagenomes.</title>
        <authorList>
            <person name="Kawai M."/>
            <person name="Futagami T."/>
            <person name="Toyoda A."/>
            <person name="Takaki Y."/>
            <person name="Nishi S."/>
            <person name="Hori S."/>
            <person name="Arai W."/>
            <person name="Tsubouchi T."/>
            <person name="Morono Y."/>
            <person name="Uchiyama I."/>
            <person name="Ito T."/>
            <person name="Fujiyama A."/>
            <person name="Inagaki F."/>
            <person name="Takami H."/>
        </authorList>
    </citation>
    <scope>NUCLEOTIDE SEQUENCE</scope>
    <source>
        <strain evidence="1">Expedition CK06-06</strain>
    </source>
</reference>
<accession>X0T0T8</accession>
<protein>
    <submittedName>
        <fullName evidence="1">Uncharacterized protein</fullName>
    </submittedName>
</protein>
<organism evidence="1">
    <name type="scientific">marine sediment metagenome</name>
    <dbReference type="NCBI Taxonomy" id="412755"/>
    <lineage>
        <taxon>unclassified sequences</taxon>
        <taxon>metagenomes</taxon>
        <taxon>ecological metagenomes</taxon>
    </lineage>
</organism>
<comment type="caution">
    <text evidence="1">The sequence shown here is derived from an EMBL/GenBank/DDBJ whole genome shotgun (WGS) entry which is preliminary data.</text>
</comment>
<gene>
    <name evidence="1" type="ORF">S01H1_04010</name>
</gene>
<dbReference type="EMBL" id="BARS01002141">
    <property type="protein sequence ID" value="GAF81797.1"/>
    <property type="molecule type" value="Genomic_DNA"/>
</dbReference>